<proteinExistence type="predicted"/>
<dbReference type="AlphaFoldDB" id="A0A1I4SHG2"/>
<evidence type="ECO:0000313" key="2">
    <source>
        <dbReference type="Proteomes" id="UP000199149"/>
    </source>
</evidence>
<dbReference type="RefSeq" id="WP_092905670.1">
    <property type="nucleotide sequence ID" value="NZ_FOUZ01000001.1"/>
</dbReference>
<organism evidence="1 2">
    <name type="scientific">Algoriella xinjiangensis</name>
    <dbReference type="NCBI Taxonomy" id="684065"/>
    <lineage>
        <taxon>Bacteria</taxon>
        <taxon>Pseudomonadati</taxon>
        <taxon>Bacteroidota</taxon>
        <taxon>Flavobacteriia</taxon>
        <taxon>Flavobacteriales</taxon>
        <taxon>Weeksellaceae</taxon>
        <taxon>Algoriella</taxon>
    </lineage>
</organism>
<dbReference type="OrthoDB" id="9979542at2"/>
<sequence length="87" mass="9753">MKQLFFTTLILVTGFSSFSFTPIKNTSSVEKSSKTINYIQAYVVNTVNNTTLYFQQYDCAEQYINEFGGIITGTATVKETQAFSCAF</sequence>
<reference evidence="2" key="1">
    <citation type="submission" date="2016-10" db="EMBL/GenBank/DDBJ databases">
        <authorList>
            <person name="Varghese N."/>
            <person name="Submissions S."/>
        </authorList>
    </citation>
    <scope>NUCLEOTIDE SEQUENCE [LARGE SCALE GENOMIC DNA]</scope>
    <source>
        <strain evidence="2">XJ109</strain>
    </source>
</reference>
<keyword evidence="2" id="KW-1185">Reference proteome</keyword>
<accession>A0A1I4SHG2</accession>
<dbReference type="STRING" id="684065.SAMN05421738_101211"/>
<gene>
    <name evidence="1" type="ORF">SAMN05421738_101211</name>
</gene>
<dbReference type="Proteomes" id="UP000199149">
    <property type="component" value="Unassembled WGS sequence"/>
</dbReference>
<name>A0A1I4SHG2_9FLAO</name>
<evidence type="ECO:0000313" key="1">
    <source>
        <dbReference type="EMBL" id="SFM63897.1"/>
    </source>
</evidence>
<protein>
    <submittedName>
        <fullName evidence="1">Uncharacterized protein</fullName>
    </submittedName>
</protein>
<dbReference type="EMBL" id="FOUZ01000001">
    <property type="protein sequence ID" value="SFM63897.1"/>
    <property type="molecule type" value="Genomic_DNA"/>
</dbReference>